<keyword evidence="2" id="KW-1185">Reference proteome</keyword>
<sequence>MTSPVTAAPAPPRYQPAQVRALFDAMALTYGWGGWLSGGLLKRWRRRLAQALRGPATGPVWVVDLMAGGADLWPALHQRFGPRLRLAAVDFSAPMLARAAAHGAGGQLDLYHADALATPLPAGQATVVTCAFGLKTLLPAQYPALTAEAARLLRPGGEVALVEFVLPDSGWRRRLAQQYMALLMPLLGWLQPAARVHAELPLYASAGPDWPALGRALRQMGFRQVRQRRLWPGYAVLITAVKPG</sequence>
<keyword evidence="1" id="KW-0489">Methyltransferase</keyword>
<dbReference type="PANTHER" id="PTHR42912">
    <property type="entry name" value="METHYLTRANSFERASE"/>
    <property type="match status" value="1"/>
</dbReference>
<dbReference type="Proteomes" id="UP000612233">
    <property type="component" value="Unassembled WGS sequence"/>
</dbReference>
<dbReference type="GO" id="GO:0032259">
    <property type="term" value="P:methylation"/>
    <property type="evidence" value="ECO:0007669"/>
    <property type="project" value="UniProtKB-KW"/>
</dbReference>
<dbReference type="AlphaFoldDB" id="A0A927BAB8"/>
<dbReference type="SUPFAM" id="SSF53335">
    <property type="entry name" value="S-adenosyl-L-methionine-dependent methyltransferases"/>
    <property type="match status" value="1"/>
</dbReference>
<name>A0A927BAB8_9BACT</name>
<accession>A0A927BAB8</accession>
<proteinExistence type="predicted"/>
<dbReference type="InterPro" id="IPR050508">
    <property type="entry name" value="Methyltransf_Superfamily"/>
</dbReference>
<evidence type="ECO:0000313" key="1">
    <source>
        <dbReference type="EMBL" id="MBD2766786.1"/>
    </source>
</evidence>
<keyword evidence="1" id="KW-0808">Transferase</keyword>
<organism evidence="1 2">
    <name type="scientific">Hymenobacter montanus</name>
    <dbReference type="NCBI Taxonomy" id="2771359"/>
    <lineage>
        <taxon>Bacteria</taxon>
        <taxon>Pseudomonadati</taxon>
        <taxon>Bacteroidota</taxon>
        <taxon>Cytophagia</taxon>
        <taxon>Cytophagales</taxon>
        <taxon>Hymenobacteraceae</taxon>
        <taxon>Hymenobacter</taxon>
    </lineage>
</organism>
<evidence type="ECO:0000313" key="2">
    <source>
        <dbReference type="Proteomes" id="UP000612233"/>
    </source>
</evidence>
<dbReference type="Pfam" id="PF01209">
    <property type="entry name" value="Ubie_methyltran"/>
    <property type="match status" value="1"/>
</dbReference>
<dbReference type="RefSeq" id="WP_191003610.1">
    <property type="nucleotide sequence ID" value="NZ_JACXAD010000002.1"/>
</dbReference>
<dbReference type="GO" id="GO:0008168">
    <property type="term" value="F:methyltransferase activity"/>
    <property type="evidence" value="ECO:0007669"/>
    <property type="project" value="UniProtKB-KW"/>
</dbReference>
<gene>
    <name evidence="1" type="ORF">IC235_02635</name>
</gene>
<dbReference type="EMBL" id="JACXAD010000002">
    <property type="protein sequence ID" value="MBD2766786.1"/>
    <property type="molecule type" value="Genomic_DNA"/>
</dbReference>
<dbReference type="Gene3D" id="3.40.50.150">
    <property type="entry name" value="Vaccinia Virus protein VP39"/>
    <property type="match status" value="1"/>
</dbReference>
<comment type="caution">
    <text evidence="1">The sequence shown here is derived from an EMBL/GenBank/DDBJ whole genome shotgun (WGS) entry which is preliminary data.</text>
</comment>
<protein>
    <submittedName>
        <fullName evidence="1">Class I SAM-dependent methyltransferase</fullName>
    </submittedName>
</protein>
<dbReference type="PANTHER" id="PTHR42912:SF80">
    <property type="entry name" value="METHYLTRANSFERASE DOMAIN-CONTAINING PROTEIN"/>
    <property type="match status" value="1"/>
</dbReference>
<dbReference type="InterPro" id="IPR029063">
    <property type="entry name" value="SAM-dependent_MTases_sf"/>
</dbReference>
<reference evidence="1" key="1">
    <citation type="submission" date="2020-09" db="EMBL/GenBank/DDBJ databases">
        <authorList>
            <person name="Kim M.K."/>
        </authorList>
    </citation>
    <scope>NUCLEOTIDE SEQUENCE</scope>
    <source>
        <strain evidence="1">BT664</strain>
    </source>
</reference>